<dbReference type="Proteomes" id="UP000235672">
    <property type="component" value="Unassembled WGS sequence"/>
</dbReference>
<dbReference type="OrthoDB" id="1022638at2759"/>
<dbReference type="Gene3D" id="3.30.710.10">
    <property type="entry name" value="Potassium Channel Kv1.1, Chain A"/>
    <property type="match status" value="1"/>
</dbReference>
<dbReference type="AlphaFoldDB" id="A0A2J6QKG8"/>
<dbReference type="SUPFAM" id="SSF54695">
    <property type="entry name" value="POZ domain"/>
    <property type="match status" value="1"/>
</dbReference>
<feature type="domain" description="BTB" evidence="1">
    <location>
        <begin position="82"/>
        <end position="151"/>
    </location>
</feature>
<accession>A0A2J6QKG8</accession>
<evidence type="ECO:0000313" key="3">
    <source>
        <dbReference type="Proteomes" id="UP000235672"/>
    </source>
</evidence>
<dbReference type="InterPro" id="IPR000210">
    <property type="entry name" value="BTB/POZ_dom"/>
</dbReference>
<protein>
    <recommendedName>
        <fullName evidence="1">BTB domain-containing protein</fullName>
    </recommendedName>
</protein>
<evidence type="ECO:0000259" key="1">
    <source>
        <dbReference type="PROSITE" id="PS50097"/>
    </source>
</evidence>
<dbReference type="PROSITE" id="PS50097">
    <property type="entry name" value="BTB"/>
    <property type="match status" value="1"/>
</dbReference>
<dbReference type="InterPro" id="IPR011333">
    <property type="entry name" value="SKP1/BTB/POZ_sf"/>
</dbReference>
<dbReference type="STRING" id="1745343.A0A2J6QKG8"/>
<keyword evidence="3" id="KW-1185">Reference proteome</keyword>
<dbReference type="EMBL" id="KZ613467">
    <property type="protein sequence ID" value="PMD26768.1"/>
    <property type="molecule type" value="Genomic_DNA"/>
</dbReference>
<name>A0A2J6QKG8_9HELO</name>
<gene>
    <name evidence="2" type="ORF">NA56DRAFT_744085</name>
</gene>
<proteinExistence type="predicted"/>
<evidence type="ECO:0000313" key="2">
    <source>
        <dbReference type="EMBL" id="PMD26768.1"/>
    </source>
</evidence>
<reference evidence="2 3" key="1">
    <citation type="submission" date="2016-05" db="EMBL/GenBank/DDBJ databases">
        <title>A degradative enzymes factory behind the ericoid mycorrhizal symbiosis.</title>
        <authorList>
            <consortium name="DOE Joint Genome Institute"/>
            <person name="Martino E."/>
            <person name="Morin E."/>
            <person name="Grelet G."/>
            <person name="Kuo A."/>
            <person name="Kohler A."/>
            <person name="Daghino S."/>
            <person name="Barry K."/>
            <person name="Choi C."/>
            <person name="Cichocki N."/>
            <person name="Clum A."/>
            <person name="Copeland A."/>
            <person name="Hainaut M."/>
            <person name="Haridas S."/>
            <person name="Labutti K."/>
            <person name="Lindquist E."/>
            <person name="Lipzen A."/>
            <person name="Khouja H.-R."/>
            <person name="Murat C."/>
            <person name="Ohm R."/>
            <person name="Olson A."/>
            <person name="Spatafora J."/>
            <person name="Veneault-Fourrey C."/>
            <person name="Henrissat B."/>
            <person name="Grigoriev I."/>
            <person name="Martin F."/>
            <person name="Perotto S."/>
        </authorList>
    </citation>
    <scope>NUCLEOTIDE SEQUENCE [LARGE SCALE GENOMIC DNA]</scope>
    <source>
        <strain evidence="2 3">UAMH 7357</strain>
    </source>
</reference>
<sequence length="328" mass="38181">MSPLTNTKTAKVKSTKRRSSIVVLAKVTDNVTSQPVEPQPAISSTLTPLDPLDPEYDEFVQVSKPDMDRRPFKKARLDTSTETITMLVGEEEIRFLLHEKILCESSPFFELVCKSELMNDHVRMIKLHEDDPELVDIMVYWMYRKYLCLPVYYFNTDPVSMTSSLNTPPGLLARLYTLAEKYQIHRLQNDIIDALILWLDDFNLSLRVPASVIQYVWSNTFSEDCKLRQFLLEYVKAEYTFHDLRSIGVKEEVKEKDFWYGLARGFALTLDCMRDAVEGMEGELVEQMLASDLRSDVCMRWHKHKHEKERQCDGLKGYVLDEEEERVG</sequence>
<dbReference type="Pfam" id="PF00651">
    <property type="entry name" value="BTB"/>
    <property type="match status" value="1"/>
</dbReference>
<dbReference type="PANTHER" id="PTHR47843">
    <property type="entry name" value="BTB DOMAIN-CONTAINING PROTEIN-RELATED"/>
    <property type="match status" value="1"/>
</dbReference>
<organism evidence="2 3">
    <name type="scientific">Hyaloscypha hepaticicola</name>
    <dbReference type="NCBI Taxonomy" id="2082293"/>
    <lineage>
        <taxon>Eukaryota</taxon>
        <taxon>Fungi</taxon>
        <taxon>Dikarya</taxon>
        <taxon>Ascomycota</taxon>
        <taxon>Pezizomycotina</taxon>
        <taxon>Leotiomycetes</taxon>
        <taxon>Helotiales</taxon>
        <taxon>Hyaloscyphaceae</taxon>
        <taxon>Hyaloscypha</taxon>
    </lineage>
</organism>
<dbReference type="CDD" id="cd18186">
    <property type="entry name" value="BTB_POZ_ZBTB_KLHL-like"/>
    <property type="match status" value="1"/>
</dbReference>